<dbReference type="InterPro" id="IPR052791">
    <property type="entry name" value="SSM1_domain"/>
</dbReference>
<dbReference type="GO" id="GO:0006206">
    <property type="term" value="P:pyrimidine nucleobase metabolic process"/>
    <property type="evidence" value="ECO:0007669"/>
    <property type="project" value="TreeGrafter"/>
</dbReference>
<dbReference type="AlphaFoldDB" id="A0A9P6J6P3"/>
<reference evidence="2" key="1">
    <citation type="journal article" date="2020" name="Fungal Divers.">
        <title>Resolving the Mortierellaceae phylogeny through synthesis of multi-gene phylogenetics and phylogenomics.</title>
        <authorList>
            <person name="Vandepol N."/>
            <person name="Liber J."/>
            <person name="Desiro A."/>
            <person name="Na H."/>
            <person name="Kennedy M."/>
            <person name="Barry K."/>
            <person name="Grigoriev I.V."/>
            <person name="Miller A.N."/>
            <person name="O'Donnell K."/>
            <person name="Stajich J.E."/>
            <person name="Bonito G."/>
        </authorList>
    </citation>
    <scope>NUCLEOTIDE SEQUENCE</scope>
    <source>
        <strain evidence="2">MES-2147</strain>
    </source>
</reference>
<proteinExistence type="predicted"/>
<dbReference type="EMBL" id="JAAAHW010006257">
    <property type="protein sequence ID" value="KAF9963814.1"/>
    <property type="molecule type" value="Genomic_DNA"/>
</dbReference>
<protein>
    <recommendedName>
        <fullName evidence="4">Pyrimidine 5-nucleotidase</fullName>
    </recommendedName>
</protein>
<dbReference type="InterPro" id="IPR036412">
    <property type="entry name" value="HAD-like_sf"/>
</dbReference>
<feature type="region of interest" description="Disordered" evidence="1">
    <location>
        <begin position="319"/>
        <end position="376"/>
    </location>
</feature>
<evidence type="ECO:0008006" key="4">
    <source>
        <dbReference type="Google" id="ProtNLM"/>
    </source>
</evidence>
<sequence length="376" mass="41783">MPAADITIPNDAVEQNHDCVADGPSTLDIDIPTGLEAVGQTIDRSITPTREPRVFFFDIDNCLYPMATDILNMMRVKIEDYFKNAALNNYEALSCNYYVNYGLAIRGLVLHHPGKKRQRALGIVENSSGYSRTSLALLMIAMDIRRSTFRIMVRNRIAALSINYDKVDGSLPLEELLHENIPLRDMIKSMKIEKKWLFTNAGKKHALRVIKCLGLEGCFDGLTYCDYLKPDFDCKPDTAAFNRAMRDAGVVHGSSCFLVDDSAPNINNAVELGWTAVHVAEVPQTAEYGHFQIDNILELRNVLPQLWESNKMSEHVLLSKAAEEDNTSESTQATEGDDLSESSQATEEERKLDESNKATKEGDPSVGSKAMGENAA</sequence>
<dbReference type="OrthoDB" id="1065058at2759"/>
<organism evidence="2 3">
    <name type="scientific">Modicella reniformis</name>
    <dbReference type="NCBI Taxonomy" id="1440133"/>
    <lineage>
        <taxon>Eukaryota</taxon>
        <taxon>Fungi</taxon>
        <taxon>Fungi incertae sedis</taxon>
        <taxon>Mucoromycota</taxon>
        <taxon>Mortierellomycotina</taxon>
        <taxon>Mortierellomycetes</taxon>
        <taxon>Mortierellales</taxon>
        <taxon>Mortierellaceae</taxon>
        <taxon>Modicella</taxon>
    </lineage>
</organism>
<dbReference type="Gene3D" id="1.10.150.450">
    <property type="match status" value="1"/>
</dbReference>
<dbReference type="GO" id="GO:0009166">
    <property type="term" value="P:nucleotide catabolic process"/>
    <property type="evidence" value="ECO:0007669"/>
    <property type="project" value="TreeGrafter"/>
</dbReference>
<feature type="compositionally biased region" description="Basic and acidic residues" evidence="1">
    <location>
        <begin position="347"/>
        <end position="363"/>
    </location>
</feature>
<dbReference type="InterPro" id="IPR006439">
    <property type="entry name" value="HAD-SF_hydro_IA"/>
</dbReference>
<dbReference type="GO" id="GO:0008252">
    <property type="term" value="F:nucleotidase activity"/>
    <property type="evidence" value="ECO:0007669"/>
    <property type="project" value="TreeGrafter"/>
</dbReference>
<name>A0A9P6J6P3_9FUNG</name>
<dbReference type="NCBIfam" id="TIGR01509">
    <property type="entry name" value="HAD-SF-IA-v3"/>
    <property type="match status" value="1"/>
</dbReference>
<dbReference type="PANTHER" id="PTHR47438:SF1">
    <property type="entry name" value="PHOSPHATE METABOLISM PROTEIN 8-RELATED"/>
    <property type="match status" value="1"/>
</dbReference>
<accession>A0A9P6J6P3</accession>
<dbReference type="Pfam" id="PF00702">
    <property type="entry name" value="Hydrolase"/>
    <property type="match status" value="1"/>
</dbReference>
<dbReference type="SFLD" id="SFLDG01129">
    <property type="entry name" value="C1.5:_HAD__Beta-PGM__Phosphata"/>
    <property type="match status" value="1"/>
</dbReference>
<keyword evidence="3" id="KW-1185">Reference proteome</keyword>
<dbReference type="SFLD" id="SFLDS00003">
    <property type="entry name" value="Haloacid_Dehalogenase"/>
    <property type="match status" value="1"/>
</dbReference>
<gene>
    <name evidence="2" type="ORF">BGZ65_010878</name>
</gene>
<evidence type="ECO:0000313" key="3">
    <source>
        <dbReference type="Proteomes" id="UP000749646"/>
    </source>
</evidence>
<evidence type="ECO:0000313" key="2">
    <source>
        <dbReference type="EMBL" id="KAF9963814.1"/>
    </source>
</evidence>
<dbReference type="InterPro" id="IPR023214">
    <property type="entry name" value="HAD_sf"/>
</dbReference>
<dbReference type="Gene3D" id="3.40.50.1000">
    <property type="entry name" value="HAD superfamily/HAD-like"/>
    <property type="match status" value="1"/>
</dbReference>
<comment type="caution">
    <text evidence="2">The sequence shown here is derived from an EMBL/GenBank/DDBJ whole genome shotgun (WGS) entry which is preliminary data.</text>
</comment>
<dbReference type="Proteomes" id="UP000749646">
    <property type="component" value="Unassembled WGS sequence"/>
</dbReference>
<dbReference type="PANTHER" id="PTHR47438">
    <property type="entry name" value="PHOSPHATE METABOLISM PROTEIN 8-RELATED"/>
    <property type="match status" value="1"/>
</dbReference>
<evidence type="ECO:0000256" key="1">
    <source>
        <dbReference type="SAM" id="MobiDB-lite"/>
    </source>
</evidence>
<dbReference type="SUPFAM" id="SSF56784">
    <property type="entry name" value="HAD-like"/>
    <property type="match status" value="1"/>
</dbReference>